<dbReference type="Proteomes" id="UP000595362">
    <property type="component" value="Chromosome"/>
</dbReference>
<proteinExistence type="predicted"/>
<accession>A0A7T5UFP2</accession>
<evidence type="ECO:0000313" key="2">
    <source>
        <dbReference type="EMBL" id="QQG35404.1"/>
    </source>
</evidence>
<sequence length="249" mass="28136">MGYKPEIRDDIRIVTDEIARLQYIVSGSQPDAVHDWQKELSIFVERYGPLVISLLDELLYFRETSTSGGIGFKNTFRTVLEGYSDRSATEALSLALEKAACLFSEHHDISVTLQALTALPQGGHRAVVEVHISPLTLRHHPHPQGPDVELKRIHDHEYDQARKHEEEQIKHLVFDHVVSAAGGSLPDIPNYFLININDSYLLNHLIEKEFIKSSHISPALPDEFSAPAPQQILVRTNRSKRPYPSPEPD</sequence>
<feature type="region of interest" description="Disordered" evidence="1">
    <location>
        <begin position="222"/>
        <end position="249"/>
    </location>
</feature>
<protein>
    <submittedName>
        <fullName evidence="2">Uncharacterized protein</fullName>
    </submittedName>
</protein>
<dbReference type="AlphaFoldDB" id="A0A7T5UFP2"/>
<gene>
    <name evidence="2" type="ORF">HYS17_07595</name>
</gene>
<evidence type="ECO:0000313" key="3">
    <source>
        <dbReference type="Proteomes" id="UP000595362"/>
    </source>
</evidence>
<reference evidence="2 3" key="1">
    <citation type="submission" date="2020-07" db="EMBL/GenBank/DDBJ databases">
        <title>Huge and variable diversity of episymbiotic CPR bacteria and DPANN archaea in groundwater ecosystems.</title>
        <authorList>
            <person name="He C.Y."/>
            <person name="Keren R."/>
            <person name="Whittaker M."/>
            <person name="Farag I.F."/>
            <person name="Doudna J."/>
            <person name="Cate J.H.D."/>
            <person name="Banfield J.F."/>
        </authorList>
    </citation>
    <scope>NUCLEOTIDE SEQUENCE [LARGE SCALE GENOMIC DNA]</scope>
    <source>
        <strain evidence="2">NC_groundwater_70_Ag_B-0.1um_54_66</strain>
    </source>
</reference>
<organism evidence="2 3">
    <name type="scientific">Micavibrio aeruginosavorus</name>
    <dbReference type="NCBI Taxonomy" id="349221"/>
    <lineage>
        <taxon>Bacteria</taxon>
        <taxon>Pseudomonadati</taxon>
        <taxon>Bdellovibrionota</taxon>
        <taxon>Bdellovibrionia</taxon>
        <taxon>Bdellovibrionales</taxon>
        <taxon>Pseudobdellovibrionaceae</taxon>
        <taxon>Micavibrio</taxon>
    </lineage>
</organism>
<evidence type="ECO:0000256" key="1">
    <source>
        <dbReference type="SAM" id="MobiDB-lite"/>
    </source>
</evidence>
<dbReference type="EMBL" id="CP066681">
    <property type="protein sequence ID" value="QQG35404.1"/>
    <property type="molecule type" value="Genomic_DNA"/>
</dbReference>
<name>A0A7T5UFP2_9BACT</name>